<evidence type="ECO:0000313" key="1">
    <source>
        <dbReference type="EMBL" id="KAI9902622.1"/>
    </source>
</evidence>
<evidence type="ECO:0000313" key="2">
    <source>
        <dbReference type="Proteomes" id="UP001163324"/>
    </source>
</evidence>
<comment type="caution">
    <text evidence="1">The sequence shown here is derived from an EMBL/GenBank/DDBJ whole genome shotgun (WGS) entry which is preliminary data.</text>
</comment>
<keyword evidence="2" id="KW-1185">Reference proteome</keyword>
<proteinExistence type="predicted"/>
<dbReference type="EMBL" id="CM047941">
    <property type="protein sequence ID" value="KAI9902622.1"/>
    <property type="molecule type" value="Genomic_DNA"/>
</dbReference>
<reference evidence="1" key="1">
    <citation type="submission" date="2022-10" db="EMBL/GenBank/DDBJ databases">
        <title>Complete Genome of Trichothecium roseum strain YXFP-22015, a Plant Pathogen Isolated from Citrus.</title>
        <authorList>
            <person name="Wang Y."/>
            <person name="Zhu L."/>
        </authorList>
    </citation>
    <scope>NUCLEOTIDE SEQUENCE</scope>
    <source>
        <strain evidence="1">YXFP-22015</strain>
    </source>
</reference>
<name>A0ACC0V876_9HYPO</name>
<accession>A0ACC0V876</accession>
<sequence>MNRHFTGSDERQSHDAPEEWRLSMVEPENGPEGSPSSSPHEPPTSIEQPRPPLALLSAVFEEFRRPCVKITDAEVLVMPDPDFWGNPSEAHFAFPTLGPRTENAPFRLDFATGSFVGGTDFAEDGPTGVAVAFQDPEDGGRWVRWASATESHFTNELLQATAVVYALGLALMAVRAKVGAHGLRAVAQGVRVEVSTTSRLARDAVEESRRIVDGETNPSRWTLLDKRMAQLRQLGVRVVAEYVPKGQMFGHDIADTAALAAAADYGPRREAEEQLVTRTNWWLKELNADMGRRGE</sequence>
<organism evidence="1 2">
    <name type="scientific">Trichothecium roseum</name>
    <dbReference type="NCBI Taxonomy" id="47278"/>
    <lineage>
        <taxon>Eukaryota</taxon>
        <taxon>Fungi</taxon>
        <taxon>Dikarya</taxon>
        <taxon>Ascomycota</taxon>
        <taxon>Pezizomycotina</taxon>
        <taxon>Sordariomycetes</taxon>
        <taxon>Hypocreomycetidae</taxon>
        <taxon>Hypocreales</taxon>
        <taxon>Hypocreales incertae sedis</taxon>
        <taxon>Trichothecium</taxon>
    </lineage>
</organism>
<gene>
    <name evidence="1" type="ORF">N3K66_001974</name>
</gene>
<dbReference type="Proteomes" id="UP001163324">
    <property type="component" value="Chromosome 2"/>
</dbReference>
<protein>
    <submittedName>
        <fullName evidence="1">Uncharacterized protein</fullName>
    </submittedName>
</protein>